<organism evidence="1 2">
    <name type="scientific">Catenuloplanes indicus</name>
    <dbReference type="NCBI Taxonomy" id="137267"/>
    <lineage>
        <taxon>Bacteria</taxon>
        <taxon>Bacillati</taxon>
        <taxon>Actinomycetota</taxon>
        <taxon>Actinomycetes</taxon>
        <taxon>Micromonosporales</taxon>
        <taxon>Micromonosporaceae</taxon>
        <taxon>Catenuloplanes</taxon>
    </lineage>
</organism>
<comment type="caution">
    <text evidence="1">The sequence shown here is derived from an EMBL/GenBank/DDBJ whole genome shotgun (WGS) entry which is preliminary data.</text>
</comment>
<proteinExistence type="predicted"/>
<evidence type="ECO:0000313" key="2">
    <source>
        <dbReference type="Proteomes" id="UP001240236"/>
    </source>
</evidence>
<evidence type="ECO:0000313" key="1">
    <source>
        <dbReference type="EMBL" id="MDQ0365626.1"/>
    </source>
</evidence>
<dbReference type="EMBL" id="JAUSUZ010000001">
    <property type="protein sequence ID" value="MDQ0365626.1"/>
    <property type="molecule type" value="Genomic_DNA"/>
</dbReference>
<sequence length="278" mass="30426">MLPYYLYLPAVPPRDRIAAALADAGGVPARAVDLADDGVIERNWQAPVLGTLAPVTGDLRLRVEAWFAASTRLPTEPDTAATLARALNVPVAYSAVEHVPDAYWMALPDGRHTRIRLSEPDDLRPDDEPPHLTVDATEHPIPALPHVPVRPQPEVIHAHPLPSRCDIPELTSWDHLLLRIESGWPPDGWYPAEFYASFLASRDTITPAALDTTTRDALAALDARFRSLTVDDGGAALRSRLTNSPITSLAWARPATFGTGWWWHRITTPVPWAAQPGG</sequence>
<protein>
    <submittedName>
        <fullName evidence="1">Uncharacterized protein</fullName>
    </submittedName>
</protein>
<keyword evidence="2" id="KW-1185">Reference proteome</keyword>
<accession>A0AAE4AXC4</accession>
<gene>
    <name evidence="1" type="ORF">J2S42_002295</name>
</gene>
<dbReference type="Proteomes" id="UP001240236">
    <property type="component" value="Unassembled WGS sequence"/>
</dbReference>
<dbReference type="RefSeq" id="WP_307238345.1">
    <property type="nucleotide sequence ID" value="NZ_JAUSUZ010000001.1"/>
</dbReference>
<reference evidence="1 2" key="1">
    <citation type="submission" date="2023-07" db="EMBL/GenBank/DDBJ databases">
        <title>Sequencing the genomes of 1000 actinobacteria strains.</title>
        <authorList>
            <person name="Klenk H.-P."/>
        </authorList>
    </citation>
    <scope>NUCLEOTIDE SEQUENCE [LARGE SCALE GENOMIC DNA]</scope>
    <source>
        <strain evidence="1 2">DSM 44709</strain>
    </source>
</reference>
<name>A0AAE4AXC4_9ACTN</name>
<dbReference type="AlphaFoldDB" id="A0AAE4AXC4"/>